<protein>
    <submittedName>
        <fullName evidence="6">Thioredoxin</fullName>
    </submittedName>
</protein>
<feature type="domain" description="Thioredoxin" evidence="5">
    <location>
        <begin position="34"/>
        <end position="145"/>
    </location>
</feature>
<dbReference type="Gene3D" id="2.30.30.380">
    <property type="entry name" value="Zn-finger domain of Sec23/24"/>
    <property type="match status" value="1"/>
</dbReference>
<dbReference type="PANTHER" id="PTHR45663">
    <property type="entry name" value="GEO12009P1"/>
    <property type="match status" value="1"/>
</dbReference>
<dbReference type="Proteomes" id="UP000319627">
    <property type="component" value="Unassembled WGS sequence"/>
</dbReference>
<dbReference type="PROSITE" id="PS51352">
    <property type="entry name" value="THIOREDOXIN_2"/>
    <property type="match status" value="1"/>
</dbReference>
<dbReference type="CDD" id="cd02947">
    <property type="entry name" value="TRX_family"/>
    <property type="match status" value="1"/>
</dbReference>
<organism evidence="6 7">
    <name type="scientific">Azomonas agilis</name>
    <dbReference type="NCBI Taxonomy" id="116849"/>
    <lineage>
        <taxon>Bacteria</taxon>
        <taxon>Pseudomonadati</taxon>
        <taxon>Pseudomonadota</taxon>
        <taxon>Gammaproteobacteria</taxon>
        <taxon>Pseudomonadales</taxon>
        <taxon>Pseudomonadaceae</taxon>
        <taxon>Azomonas</taxon>
    </lineage>
</organism>
<dbReference type="InterPro" id="IPR036249">
    <property type="entry name" value="Thioredoxin-like_sf"/>
</dbReference>
<dbReference type="PROSITE" id="PS00194">
    <property type="entry name" value="THIOREDOXIN_1"/>
    <property type="match status" value="1"/>
</dbReference>
<evidence type="ECO:0000256" key="1">
    <source>
        <dbReference type="ARBA" id="ARBA00022448"/>
    </source>
</evidence>
<dbReference type="InterPro" id="IPR049299">
    <property type="entry name" value="Thio2_N"/>
</dbReference>
<evidence type="ECO:0000256" key="4">
    <source>
        <dbReference type="ARBA" id="ARBA00023284"/>
    </source>
</evidence>
<name>A0A562IYN4_9GAMM</name>
<evidence type="ECO:0000256" key="3">
    <source>
        <dbReference type="ARBA" id="ARBA00023157"/>
    </source>
</evidence>
<keyword evidence="1" id="KW-0813">Transport</keyword>
<dbReference type="PRINTS" id="PR00421">
    <property type="entry name" value="THIOREDOXIN"/>
</dbReference>
<dbReference type="GO" id="GO:0015035">
    <property type="term" value="F:protein-disulfide reductase activity"/>
    <property type="evidence" value="ECO:0007669"/>
    <property type="project" value="TreeGrafter"/>
</dbReference>
<dbReference type="OrthoDB" id="9790390at2"/>
<evidence type="ECO:0000313" key="7">
    <source>
        <dbReference type="Proteomes" id="UP000319627"/>
    </source>
</evidence>
<dbReference type="GO" id="GO:0045454">
    <property type="term" value="P:cell redox homeostasis"/>
    <property type="evidence" value="ECO:0007669"/>
    <property type="project" value="TreeGrafter"/>
</dbReference>
<dbReference type="InterPro" id="IPR017937">
    <property type="entry name" value="Thioredoxin_CS"/>
</dbReference>
<keyword evidence="4" id="KW-0676">Redox-active center</keyword>
<dbReference type="PANTHER" id="PTHR45663:SF11">
    <property type="entry name" value="GEO12009P1"/>
    <property type="match status" value="1"/>
</dbReference>
<keyword evidence="2" id="KW-0249">Electron transport</keyword>
<gene>
    <name evidence="6" type="ORF">LX59_00986</name>
</gene>
<evidence type="ECO:0000259" key="5">
    <source>
        <dbReference type="PROSITE" id="PS51352"/>
    </source>
</evidence>
<proteinExistence type="predicted"/>
<comment type="caution">
    <text evidence="6">The sequence shown here is derived from an EMBL/GenBank/DDBJ whole genome shotgun (WGS) entry which is preliminary data.</text>
</comment>
<dbReference type="AlphaFoldDB" id="A0A562IYN4"/>
<dbReference type="NCBIfam" id="NF008229">
    <property type="entry name" value="PRK10996.1"/>
    <property type="match status" value="1"/>
</dbReference>
<sequence>MSTDALVIPCPHCHSLNRVPNTRLTDQPQCGRCKKSLLTTKPFALDEANFSGQIKGDLPLLLDVWASWCGPCRSFAPTFEQAARQLQGHCRLAKLDSEANPQLSTRLGIRSIPSLILFRNGQEVARQSGALPLPHLLSWLKQQGISA</sequence>
<dbReference type="Pfam" id="PF00085">
    <property type="entry name" value="Thioredoxin"/>
    <property type="match status" value="1"/>
</dbReference>
<dbReference type="GO" id="GO:0005829">
    <property type="term" value="C:cytosol"/>
    <property type="evidence" value="ECO:0007669"/>
    <property type="project" value="TreeGrafter"/>
</dbReference>
<keyword evidence="7" id="KW-1185">Reference proteome</keyword>
<dbReference type="InterPro" id="IPR013766">
    <property type="entry name" value="Thioredoxin_domain"/>
</dbReference>
<dbReference type="RefSeq" id="WP_144570725.1">
    <property type="nucleotide sequence ID" value="NZ_VLKG01000003.1"/>
</dbReference>
<dbReference type="EMBL" id="VLKG01000003">
    <property type="protein sequence ID" value="TWH76067.1"/>
    <property type="molecule type" value="Genomic_DNA"/>
</dbReference>
<dbReference type="Gene3D" id="3.40.30.10">
    <property type="entry name" value="Glutaredoxin"/>
    <property type="match status" value="1"/>
</dbReference>
<dbReference type="Pfam" id="PF21352">
    <property type="entry name" value="Zn_ribbon_Thio2"/>
    <property type="match status" value="1"/>
</dbReference>
<accession>A0A562IYN4</accession>
<dbReference type="SUPFAM" id="SSF52833">
    <property type="entry name" value="Thioredoxin-like"/>
    <property type="match status" value="1"/>
</dbReference>
<evidence type="ECO:0000256" key="2">
    <source>
        <dbReference type="ARBA" id="ARBA00022982"/>
    </source>
</evidence>
<keyword evidence="3" id="KW-1015">Disulfide bond</keyword>
<evidence type="ECO:0000313" key="6">
    <source>
        <dbReference type="EMBL" id="TWH76067.1"/>
    </source>
</evidence>
<reference evidence="6 7" key="1">
    <citation type="submission" date="2019-07" db="EMBL/GenBank/DDBJ databases">
        <title>Genomic Encyclopedia of Type Strains, Phase I: the one thousand microbial genomes (KMG-I) project.</title>
        <authorList>
            <person name="Kyrpides N."/>
        </authorList>
    </citation>
    <scope>NUCLEOTIDE SEQUENCE [LARGE SCALE GENOMIC DNA]</scope>
    <source>
        <strain evidence="6 7">DSM 375</strain>
    </source>
</reference>